<dbReference type="FunFam" id="3.40.50.720:FF:000084">
    <property type="entry name" value="Short-chain dehydrogenase reductase"/>
    <property type="match status" value="1"/>
</dbReference>
<name>A0A5Q2MKK1_9ACTN</name>
<evidence type="ECO:0000256" key="2">
    <source>
        <dbReference type="ARBA" id="ARBA00023002"/>
    </source>
</evidence>
<dbReference type="SUPFAM" id="SSF51735">
    <property type="entry name" value="NAD(P)-binding Rossmann-fold domains"/>
    <property type="match status" value="1"/>
</dbReference>
<dbReference type="PANTHER" id="PTHR42760:SF115">
    <property type="entry name" value="3-OXOACYL-[ACYL-CARRIER-PROTEIN] REDUCTASE FABG"/>
    <property type="match status" value="1"/>
</dbReference>
<evidence type="ECO:0000256" key="1">
    <source>
        <dbReference type="ARBA" id="ARBA00006484"/>
    </source>
</evidence>
<organism evidence="3 4">
    <name type="scientific">Aeromicrobium yanjiei</name>
    <dbReference type="NCBI Taxonomy" id="2662028"/>
    <lineage>
        <taxon>Bacteria</taxon>
        <taxon>Bacillati</taxon>
        <taxon>Actinomycetota</taxon>
        <taxon>Actinomycetes</taxon>
        <taxon>Propionibacteriales</taxon>
        <taxon>Nocardioidaceae</taxon>
        <taxon>Aeromicrobium</taxon>
    </lineage>
</organism>
<dbReference type="PRINTS" id="PR00080">
    <property type="entry name" value="SDRFAMILY"/>
</dbReference>
<dbReference type="EMBL" id="CP045737">
    <property type="protein sequence ID" value="QGG43238.1"/>
    <property type="molecule type" value="Genomic_DNA"/>
</dbReference>
<keyword evidence="2 3" id="KW-0560">Oxidoreductase</keyword>
<accession>A0A5Q2MKK1</accession>
<dbReference type="KEGG" id="aef:GEV26_09485"/>
<dbReference type="InterPro" id="IPR002347">
    <property type="entry name" value="SDR_fam"/>
</dbReference>
<reference evidence="3 4" key="1">
    <citation type="submission" date="2019-11" db="EMBL/GenBank/DDBJ databases">
        <authorList>
            <person name="Li J."/>
        </authorList>
    </citation>
    <scope>NUCLEOTIDE SEQUENCE [LARGE SCALE GENOMIC DNA]</scope>
    <source>
        <strain evidence="3 4">MF47</strain>
    </source>
</reference>
<evidence type="ECO:0000313" key="4">
    <source>
        <dbReference type="Proteomes" id="UP000392064"/>
    </source>
</evidence>
<evidence type="ECO:0000313" key="3">
    <source>
        <dbReference type="EMBL" id="QGG43238.1"/>
    </source>
</evidence>
<dbReference type="InterPro" id="IPR036291">
    <property type="entry name" value="NAD(P)-bd_dom_sf"/>
</dbReference>
<dbReference type="NCBIfam" id="NF005559">
    <property type="entry name" value="PRK07231.1"/>
    <property type="match status" value="1"/>
</dbReference>
<proteinExistence type="inferred from homology"/>
<dbReference type="Pfam" id="PF13561">
    <property type="entry name" value="adh_short_C2"/>
    <property type="match status" value="1"/>
</dbReference>
<dbReference type="Gene3D" id="3.40.50.720">
    <property type="entry name" value="NAD(P)-binding Rossmann-like Domain"/>
    <property type="match status" value="1"/>
</dbReference>
<dbReference type="AlphaFoldDB" id="A0A5Q2MKK1"/>
<dbReference type="Proteomes" id="UP000392064">
    <property type="component" value="Chromosome"/>
</dbReference>
<dbReference type="PANTHER" id="PTHR42760">
    <property type="entry name" value="SHORT-CHAIN DEHYDROGENASES/REDUCTASES FAMILY MEMBER"/>
    <property type="match status" value="1"/>
</dbReference>
<dbReference type="EC" id="1.1.1.47" evidence="3"/>
<dbReference type="PRINTS" id="PR00081">
    <property type="entry name" value="GDHRDH"/>
</dbReference>
<dbReference type="GO" id="GO:0047936">
    <property type="term" value="F:glucose 1-dehydrogenase [NAD(P)+] activity"/>
    <property type="evidence" value="ECO:0007669"/>
    <property type="project" value="UniProtKB-EC"/>
</dbReference>
<gene>
    <name evidence="3" type="ORF">GEV26_09485</name>
</gene>
<keyword evidence="4" id="KW-1185">Reference proteome</keyword>
<sequence>MFDLTGQVAIVTGASSGLGERFARVLHDAGAHVVAVARRVDRLEALAAEHERIVPHAADVTDDVALKRLVDDTMDRFGRIDILVNNAGMGTSERALDEDLDSFRYTLEVNLVAVFNLARLVARPMLETGKGSIVNIASIYGLGSSWPIPNGSYTASKGGVVQLTRELACQWAKGGVRVNAIAPGFFVSEATAEMVANPKSIAYVEKGTPMRRFGQAHELDGALMYLASDASTFMTGQTMTVDGGWTAH</sequence>
<protein>
    <submittedName>
        <fullName evidence="3">Glucose 1-dehydrogenase</fullName>
        <ecNumber evidence="3">1.1.1.47</ecNumber>
    </submittedName>
</protein>
<comment type="similarity">
    <text evidence="1">Belongs to the short-chain dehydrogenases/reductases (SDR) family.</text>
</comment>